<sequence>MPLADPVLPLRLPSVVKVSPRNPNRVLVARPENRYVDYFIIHFIIPINVSLNISPVVNVVSC</sequence>
<dbReference type="AlphaFoldDB" id="A0A951Q6Y2"/>
<name>A0A951Q6Y2_9CYAN</name>
<reference evidence="1" key="1">
    <citation type="submission" date="2021-05" db="EMBL/GenBank/DDBJ databases">
        <authorList>
            <person name="Pietrasiak N."/>
            <person name="Ward R."/>
            <person name="Stajich J.E."/>
            <person name="Kurbessoian T."/>
        </authorList>
    </citation>
    <scope>NUCLEOTIDE SEQUENCE</scope>
    <source>
        <strain evidence="1">UHER 2000/2452</strain>
    </source>
</reference>
<accession>A0A951Q6Y2</accession>
<gene>
    <name evidence="1" type="ORF">KME15_01125</name>
</gene>
<proteinExistence type="predicted"/>
<evidence type="ECO:0000313" key="2">
    <source>
        <dbReference type="Proteomes" id="UP000757435"/>
    </source>
</evidence>
<dbReference type="Proteomes" id="UP000757435">
    <property type="component" value="Unassembled WGS sequence"/>
</dbReference>
<reference evidence="1" key="2">
    <citation type="journal article" date="2022" name="Microbiol. Resour. Announc.">
        <title>Metagenome Sequencing to Explore Phylogenomics of Terrestrial Cyanobacteria.</title>
        <authorList>
            <person name="Ward R.D."/>
            <person name="Stajich J.E."/>
            <person name="Johansen J.R."/>
            <person name="Huntemann M."/>
            <person name="Clum A."/>
            <person name="Foster B."/>
            <person name="Foster B."/>
            <person name="Roux S."/>
            <person name="Palaniappan K."/>
            <person name="Varghese N."/>
            <person name="Mukherjee S."/>
            <person name="Reddy T.B.K."/>
            <person name="Daum C."/>
            <person name="Copeland A."/>
            <person name="Chen I.A."/>
            <person name="Ivanova N.N."/>
            <person name="Kyrpides N.C."/>
            <person name="Shapiro N."/>
            <person name="Eloe-Fadrosh E.A."/>
            <person name="Pietrasiak N."/>
        </authorList>
    </citation>
    <scope>NUCLEOTIDE SEQUENCE</scope>
    <source>
        <strain evidence="1">UHER 2000/2452</strain>
    </source>
</reference>
<organism evidence="1 2">
    <name type="scientific">Drouetiella hepatica Uher 2000/2452</name>
    <dbReference type="NCBI Taxonomy" id="904376"/>
    <lineage>
        <taxon>Bacteria</taxon>
        <taxon>Bacillati</taxon>
        <taxon>Cyanobacteriota</taxon>
        <taxon>Cyanophyceae</taxon>
        <taxon>Oculatellales</taxon>
        <taxon>Oculatellaceae</taxon>
        <taxon>Drouetiella</taxon>
    </lineage>
</organism>
<comment type="caution">
    <text evidence="1">The sequence shown here is derived from an EMBL/GenBank/DDBJ whole genome shotgun (WGS) entry which is preliminary data.</text>
</comment>
<protein>
    <submittedName>
        <fullName evidence="1">Uncharacterized protein</fullName>
    </submittedName>
</protein>
<evidence type="ECO:0000313" key="1">
    <source>
        <dbReference type="EMBL" id="MBW4657251.1"/>
    </source>
</evidence>
<dbReference type="EMBL" id="JAHHHD010000001">
    <property type="protein sequence ID" value="MBW4657251.1"/>
    <property type="molecule type" value="Genomic_DNA"/>
</dbReference>